<dbReference type="SUPFAM" id="SSF57501">
    <property type="entry name" value="Cystine-knot cytokines"/>
    <property type="match status" value="1"/>
</dbReference>
<keyword evidence="1 4" id="KW-0732">Signal</keyword>
<keyword evidence="3" id="KW-0325">Glycoprotein</keyword>
<accession>A0ABM1ICT6</accession>
<evidence type="ECO:0000313" key="8">
    <source>
        <dbReference type="RefSeq" id="XP_015178024.1"/>
    </source>
</evidence>
<dbReference type="Pfam" id="PF16077">
    <property type="entry name" value="Spaetzle"/>
    <property type="match status" value="1"/>
</dbReference>
<dbReference type="InterPro" id="IPR032104">
    <property type="entry name" value="Spaetzle"/>
</dbReference>
<protein>
    <submittedName>
        <fullName evidence="7 8">Uncharacterized protein LOC107067220 isoform X1</fullName>
    </submittedName>
</protein>
<evidence type="ECO:0000256" key="2">
    <source>
        <dbReference type="ARBA" id="ARBA00023157"/>
    </source>
</evidence>
<dbReference type="PANTHER" id="PTHR23199">
    <property type="entry name" value="NEUROTROPHIN 1-RELATED"/>
    <property type="match status" value="1"/>
</dbReference>
<dbReference type="Gene3D" id="2.10.90.10">
    <property type="entry name" value="Cystine-knot cytokines"/>
    <property type="match status" value="1"/>
</dbReference>
<evidence type="ECO:0000256" key="1">
    <source>
        <dbReference type="ARBA" id="ARBA00022729"/>
    </source>
</evidence>
<feature type="signal peptide" evidence="4">
    <location>
        <begin position="1"/>
        <end position="23"/>
    </location>
</feature>
<dbReference type="RefSeq" id="XP_015178023.1">
    <property type="nucleotide sequence ID" value="XM_015322537.1"/>
</dbReference>
<reference evidence="7 8" key="1">
    <citation type="submission" date="2025-05" db="UniProtKB">
        <authorList>
            <consortium name="RefSeq"/>
        </authorList>
    </citation>
    <scope>IDENTIFICATION</scope>
    <source>
        <tissue evidence="7 8">Whole body</tissue>
    </source>
</reference>
<evidence type="ECO:0000256" key="4">
    <source>
        <dbReference type="SAM" id="SignalP"/>
    </source>
</evidence>
<name>A0ABM1ICT6_POLDO</name>
<evidence type="ECO:0000256" key="3">
    <source>
        <dbReference type="ARBA" id="ARBA00023180"/>
    </source>
</evidence>
<dbReference type="InterPro" id="IPR029034">
    <property type="entry name" value="Cystine-knot_cytokine"/>
</dbReference>
<keyword evidence="2" id="KW-1015">Disulfide bond</keyword>
<keyword evidence="6" id="KW-1185">Reference proteome</keyword>
<dbReference type="PANTHER" id="PTHR23199:SF16">
    <property type="entry name" value="PROTEIN SPAETZLE 5"/>
    <property type="match status" value="1"/>
</dbReference>
<feature type="chain" id="PRO_5045022418" evidence="4">
    <location>
        <begin position="24"/>
        <end position="347"/>
    </location>
</feature>
<organism evidence="6 7">
    <name type="scientific">Polistes dominula</name>
    <name type="common">European paper wasp</name>
    <name type="synonym">Vespa dominula</name>
    <dbReference type="NCBI Taxonomy" id="743375"/>
    <lineage>
        <taxon>Eukaryota</taxon>
        <taxon>Metazoa</taxon>
        <taxon>Ecdysozoa</taxon>
        <taxon>Arthropoda</taxon>
        <taxon>Hexapoda</taxon>
        <taxon>Insecta</taxon>
        <taxon>Pterygota</taxon>
        <taxon>Neoptera</taxon>
        <taxon>Endopterygota</taxon>
        <taxon>Hymenoptera</taxon>
        <taxon>Apocrita</taxon>
        <taxon>Aculeata</taxon>
        <taxon>Vespoidea</taxon>
        <taxon>Vespidae</taxon>
        <taxon>Polistinae</taxon>
        <taxon>Polistini</taxon>
        <taxon>Polistes</taxon>
    </lineage>
</organism>
<evidence type="ECO:0000313" key="6">
    <source>
        <dbReference type="Proteomes" id="UP000694924"/>
    </source>
</evidence>
<proteinExistence type="predicted"/>
<gene>
    <name evidence="7 8" type="primary">LOC107067220</name>
</gene>
<dbReference type="InterPro" id="IPR052444">
    <property type="entry name" value="Spz/Toll_ligand-like"/>
</dbReference>
<evidence type="ECO:0000259" key="5">
    <source>
        <dbReference type="Pfam" id="PF16077"/>
    </source>
</evidence>
<dbReference type="RefSeq" id="XP_015178024.1">
    <property type="nucleotide sequence ID" value="XM_015322538.1"/>
</dbReference>
<evidence type="ECO:0000313" key="7">
    <source>
        <dbReference type="RefSeq" id="XP_015178023.1"/>
    </source>
</evidence>
<dbReference type="GeneID" id="107067220"/>
<dbReference type="Proteomes" id="UP000694924">
    <property type="component" value="Unplaced"/>
</dbReference>
<feature type="domain" description="Spaetzle" evidence="5">
    <location>
        <begin position="246"/>
        <end position="342"/>
    </location>
</feature>
<sequence length="347" mass="39913">MDRETRIILTQLFLFIFLVGTRGEPCTEYGCPGRPQYEPFVPAPPGHTPGCAKPGQTFCETLDHYPQQLIKFLIDKCSFDFSTALRDESNENLNPYRNNHISPSHDYHQGYEYPRQDAPTLYSQSLPILPIHRPVNRQPTVIYGSLFNNTHHNGYKYVTTSRPERNPLLDAGSLSKYHPQQHSEFPVFSQTPSLNTFKQDQTWWTNNGYARSNKVTPRTFHENPLLQFVNLKTKRRKRQTDIDTISLCPTEAQYIAPRAALNSRGNWMYVVNLLEQNDKYSQLVKSEKCLTKTCNGLCSVPLGYTSTCQQQFVQKRLVALEGTGNRLYTDVFWFPHGCSCQVKFNGE</sequence>